<reference evidence="1 2" key="1">
    <citation type="submission" date="2014-05" db="EMBL/GenBank/DDBJ databases">
        <authorList>
            <person name="Sibley D."/>
            <person name="Venepally P."/>
            <person name="Karamycheva S."/>
            <person name="Hadjithomas M."/>
            <person name="Khan A."/>
            <person name="Brunk B."/>
            <person name="Roos D."/>
            <person name="Caler E."/>
            <person name="Lorenzi H."/>
        </authorList>
    </citation>
    <scope>NUCLEOTIDE SEQUENCE [LARGE SCALE GENOMIC DNA]</scope>
    <source>
        <strain evidence="1 2">RUB</strain>
    </source>
</reference>
<gene>
    <name evidence="1" type="ORF">TGRUB_433990</name>
</gene>
<name>A0A086LJ20_TOXGO</name>
<organism evidence="1 2">
    <name type="scientific">Toxoplasma gondii RUB</name>
    <dbReference type="NCBI Taxonomy" id="935652"/>
    <lineage>
        <taxon>Eukaryota</taxon>
        <taxon>Sar</taxon>
        <taxon>Alveolata</taxon>
        <taxon>Apicomplexa</taxon>
        <taxon>Conoidasida</taxon>
        <taxon>Coccidia</taxon>
        <taxon>Eucoccidiorida</taxon>
        <taxon>Eimeriorina</taxon>
        <taxon>Sarcocystidae</taxon>
        <taxon>Toxoplasma</taxon>
    </lineage>
</organism>
<dbReference type="AlphaFoldDB" id="A0A086LJ20"/>
<dbReference type="VEuPathDB" id="ToxoDB:TGRUB_433990"/>
<sequence>MCVRHVHVAFATGPPARDPTSPWNELPTCCVWRHHRLRGGMRSWGVVDGGPGEKCFAVCDWQVVFRRGCSLTGSDSSAAGDSQRSDVAVARIVDVLGVAAPHGPALYGMRLVECMRGWVRGYWLCVVMQSVWEMVGRIYQAREVCSPRSDITRARIVVVLRLVAPQLSGGCNSLGY</sequence>
<evidence type="ECO:0000313" key="1">
    <source>
        <dbReference type="EMBL" id="KFG56638.1"/>
    </source>
</evidence>
<dbReference type="Proteomes" id="UP000028834">
    <property type="component" value="Unassembled WGS sequence"/>
</dbReference>
<dbReference type="EMBL" id="AFYV02003136">
    <property type="protein sequence ID" value="KFG56638.1"/>
    <property type="molecule type" value="Genomic_DNA"/>
</dbReference>
<evidence type="ECO:0000313" key="2">
    <source>
        <dbReference type="Proteomes" id="UP000028834"/>
    </source>
</evidence>
<comment type="caution">
    <text evidence="1">The sequence shown here is derived from an EMBL/GenBank/DDBJ whole genome shotgun (WGS) entry which is preliminary data.</text>
</comment>
<feature type="non-terminal residue" evidence="1">
    <location>
        <position position="176"/>
    </location>
</feature>
<protein>
    <submittedName>
        <fullName evidence="1">Uncharacterized protein</fullName>
    </submittedName>
</protein>
<proteinExistence type="predicted"/>
<accession>A0A086LJ20</accession>